<dbReference type="InterPro" id="IPR050678">
    <property type="entry name" value="DNA_Partitioning_ATPase"/>
</dbReference>
<reference evidence="1 2" key="1">
    <citation type="journal article" date="2018" name="Arch. Microbiol.">
        <title>New insights into the metabolic potential of the phototrophic purple bacterium Rhodopila globiformis DSM 161(T) from its draft genome sequence and evidence for a vanadium-dependent nitrogenase.</title>
        <authorList>
            <person name="Imhoff J.F."/>
            <person name="Rahn T."/>
            <person name="Kunzel S."/>
            <person name="Neulinger S.C."/>
        </authorList>
    </citation>
    <scope>NUCLEOTIDE SEQUENCE [LARGE SCALE GENOMIC DNA]</scope>
    <source>
        <strain evidence="1 2">DSM 161</strain>
    </source>
</reference>
<dbReference type="InterPro" id="IPR027417">
    <property type="entry name" value="P-loop_NTPase"/>
</dbReference>
<proteinExistence type="predicted"/>
<name>A0A2S6NBB7_RHOGL</name>
<dbReference type="PIRSF" id="PIRSF009320">
    <property type="entry name" value="Nuc_binding_HP_1000"/>
    <property type="match status" value="1"/>
</dbReference>
<evidence type="ECO:0000313" key="1">
    <source>
        <dbReference type="EMBL" id="PPQ31922.1"/>
    </source>
</evidence>
<dbReference type="CDD" id="cd02042">
    <property type="entry name" value="ParAB_family"/>
    <property type="match status" value="1"/>
</dbReference>
<dbReference type="EMBL" id="NHRY01000181">
    <property type="protein sequence ID" value="PPQ31922.1"/>
    <property type="molecule type" value="Genomic_DNA"/>
</dbReference>
<keyword evidence="2" id="KW-1185">Reference proteome</keyword>
<dbReference type="Gene3D" id="3.40.50.300">
    <property type="entry name" value="P-loop containing nucleotide triphosphate hydrolases"/>
    <property type="match status" value="1"/>
</dbReference>
<gene>
    <name evidence="1" type="ORF">CCS01_16240</name>
</gene>
<dbReference type="Proteomes" id="UP000239724">
    <property type="component" value="Unassembled WGS sequence"/>
</dbReference>
<dbReference type="PANTHER" id="PTHR13696:SF96">
    <property type="entry name" value="COBQ_COBB_MIND_PARA NUCLEOTIDE BINDING DOMAIN-CONTAINING PROTEIN"/>
    <property type="match status" value="1"/>
</dbReference>
<sequence length="230" mass="24849">MPTIAFASPKGGSGKSTSAVLLGIDLAERGATVTLIDADPNHPLLRWSRRPGVPATLTVVACHGEEQLVDAIELAARQTAFVIVDLEGTATSAVGVAMSRADLVIIPTKGSDLDAAEAVKAIKFLRFQEKAYRRSIPFAVLFTQTRPAIRPKTQINIEQQLAEQAIPMFATQLHERDPYRAVFSFGGTLRDLLDNKAMRGVDTAISNVRLFSNEVVAQLDRITAVAEAVR</sequence>
<organism evidence="1 2">
    <name type="scientific">Rhodopila globiformis</name>
    <name type="common">Rhodopseudomonas globiformis</name>
    <dbReference type="NCBI Taxonomy" id="1071"/>
    <lineage>
        <taxon>Bacteria</taxon>
        <taxon>Pseudomonadati</taxon>
        <taxon>Pseudomonadota</taxon>
        <taxon>Alphaproteobacteria</taxon>
        <taxon>Acetobacterales</taxon>
        <taxon>Acetobacteraceae</taxon>
        <taxon>Rhodopila</taxon>
    </lineage>
</organism>
<dbReference type="RefSeq" id="WP_104519879.1">
    <property type="nucleotide sequence ID" value="NZ_NHRY01000181.1"/>
</dbReference>
<dbReference type="SUPFAM" id="SSF52540">
    <property type="entry name" value="P-loop containing nucleoside triphosphate hydrolases"/>
    <property type="match status" value="1"/>
</dbReference>
<dbReference type="PANTHER" id="PTHR13696">
    <property type="entry name" value="P-LOOP CONTAINING NUCLEOSIDE TRIPHOSPHATE HYDROLASE"/>
    <property type="match status" value="1"/>
</dbReference>
<dbReference type="InterPro" id="IPR009744">
    <property type="entry name" value="VirC1"/>
</dbReference>
<dbReference type="OrthoDB" id="113462at2"/>
<protein>
    <submittedName>
        <fullName evidence="1">Chromosome partitioning protein ParA</fullName>
    </submittedName>
</protein>
<evidence type="ECO:0000313" key="2">
    <source>
        <dbReference type="Proteomes" id="UP000239724"/>
    </source>
</evidence>
<accession>A0A2S6NBB7</accession>
<dbReference type="Pfam" id="PF07015">
    <property type="entry name" value="VirC1"/>
    <property type="match status" value="1"/>
</dbReference>
<dbReference type="AlphaFoldDB" id="A0A2S6NBB7"/>
<comment type="caution">
    <text evidence="1">The sequence shown here is derived from an EMBL/GenBank/DDBJ whole genome shotgun (WGS) entry which is preliminary data.</text>
</comment>